<comment type="caution">
    <text evidence="2">The sequence shown here is derived from an EMBL/GenBank/DDBJ whole genome shotgun (WGS) entry which is preliminary data.</text>
</comment>
<protein>
    <submittedName>
        <fullName evidence="2">Uncharacterized protein</fullName>
    </submittedName>
</protein>
<feature type="compositionally biased region" description="Gly residues" evidence="1">
    <location>
        <begin position="353"/>
        <end position="363"/>
    </location>
</feature>
<organism evidence="2 3">
    <name type="scientific">Dryococelus australis</name>
    <dbReference type="NCBI Taxonomy" id="614101"/>
    <lineage>
        <taxon>Eukaryota</taxon>
        <taxon>Metazoa</taxon>
        <taxon>Ecdysozoa</taxon>
        <taxon>Arthropoda</taxon>
        <taxon>Hexapoda</taxon>
        <taxon>Insecta</taxon>
        <taxon>Pterygota</taxon>
        <taxon>Neoptera</taxon>
        <taxon>Polyneoptera</taxon>
        <taxon>Phasmatodea</taxon>
        <taxon>Verophasmatodea</taxon>
        <taxon>Anareolatae</taxon>
        <taxon>Phasmatidae</taxon>
        <taxon>Eurycanthinae</taxon>
        <taxon>Dryococelus</taxon>
    </lineage>
</organism>
<name>A0ABQ9GJI7_9NEOP</name>
<keyword evidence="3" id="KW-1185">Reference proteome</keyword>
<sequence length="632" mass="68523">MFIFDVAAAVAGYNPRVPGEWSRAGGGGVDTESPSTVHNAAIPGLGVRGQTMDVRRDMSCHSAATRADRVTASSPIVTCRKTLDTMQSRASRVEAMGPLMHAVLSPLLLAPSRLQARMETLSAALCWHRHASSPIVTCRKTLDTMQSRASRVEAMGPLMHAVLSPLLLAPSRLQARMETLSAALYWHLHTERIIFARPIRNKFGATPSCLAAAAKDEAQLGLQASLQPELWKTRSSLAGVYNCAAACQRAISVNVAEEHETRRGWSGSRGLKQVKVSLRVVIGRRGVCNLARPRPDWKRDPIVARSLVRFPSPRVTDHRAAMPSVARLKLAHLFTSRPGRLRNLLYFKDARAGNGGRNEGAGETGDPREDPPTYGIVQHDSHMRRSGVARGLNPDRLGGRRGRGRRGYPEGARRQAASSSTIPPCEDPRAGRPGIGPGSPWWEAVTSGATVAERLVCSTPTKVIRVQFPHTGIVQDNAVGGRVFSGISHFPLPFIPALLHIHLTSPSSALKTSILRAVQISSLTTHSLTCSGRLWTNSTLARKQVANLVLPGVEKSWLLSSEAVNVHISEARKFGRLLTSMSSEPRRVTEVSVEQRRNEGAGQAGDPRENDRDDSHVRKSGVNRPAIEPGSP</sequence>
<feature type="compositionally biased region" description="Basic and acidic residues" evidence="1">
    <location>
        <begin position="585"/>
        <end position="599"/>
    </location>
</feature>
<evidence type="ECO:0000313" key="3">
    <source>
        <dbReference type="Proteomes" id="UP001159363"/>
    </source>
</evidence>
<reference evidence="2 3" key="1">
    <citation type="submission" date="2023-02" db="EMBL/GenBank/DDBJ databases">
        <title>LHISI_Scaffold_Assembly.</title>
        <authorList>
            <person name="Stuart O.P."/>
            <person name="Cleave R."/>
            <person name="Magrath M.J.L."/>
            <person name="Mikheyev A.S."/>
        </authorList>
    </citation>
    <scope>NUCLEOTIDE SEQUENCE [LARGE SCALE GENOMIC DNA]</scope>
    <source>
        <strain evidence="2">Daus_M_001</strain>
        <tissue evidence="2">Leg muscle</tissue>
    </source>
</reference>
<evidence type="ECO:0000313" key="2">
    <source>
        <dbReference type="EMBL" id="KAJ8872164.1"/>
    </source>
</evidence>
<dbReference type="EMBL" id="JARBHB010000011">
    <property type="protein sequence ID" value="KAJ8872164.1"/>
    <property type="molecule type" value="Genomic_DNA"/>
</dbReference>
<feature type="region of interest" description="Disordered" evidence="1">
    <location>
        <begin position="585"/>
        <end position="632"/>
    </location>
</feature>
<gene>
    <name evidence="2" type="ORF">PR048_025766</name>
</gene>
<proteinExistence type="predicted"/>
<feature type="compositionally biased region" description="Basic and acidic residues" evidence="1">
    <location>
        <begin position="606"/>
        <end position="617"/>
    </location>
</feature>
<dbReference type="Proteomes" id="UP001159363">
    <property type="component" value="Chromosome 10"/>
</dbReference>
<feature type="region of interest" description="Disordered" evidence="1">
    <location>
        <begin position="351"/>
        <end position="436"/>
    </location>
</feature>
<accession>A0ABQ9GJI7</accession>
<evidence type="ECO:0000256" key="1">
    <source>
        <dbReference type="SAM" id="MobiDB-lite"/>
    </source>
</evidence>